<sequence length="413" mass="48212">MTDLDPNSPANLRALILYDIAQRKTMRESIENHRVLCEHLVKKAISYDEYELCFNRCLNEIYHSTIEKRDLPIADIQVCILSDVIDRKTAEKSIDDLCKAFKNHKINKEDHDYWYKRFHREHVIQVTFSDFPEDVLAEIVGRCDMKSYLNLRNVSFGLRAVIDQLAPPCTDIEVRCRARLEFGVYGALPADSICFKTPDSCLPIEEIEKRMPRSLTFLLRNPKLQLESFGVVKFAFQGFLSDTETVIRVMNIFNRTIHVKHCSIDVDSEKELIGMLQCFKPGTLEKIEFNHDFPLSNQIDEIDQWIQAKHLVFTGDEFPSIDHLYHFSTIETRYVPMHLEDLVKVILVISDSIPIWTNFEHIKIEDEDTDTEEVKRALNLQPTASPEVYSIPNTNLFIQFERWNSTMLKIYKS</sequence>
<accession>E3MNC6</accession>
<protein>
    <recommendedName>
        <fullName evidence="6">F-box domain-containing protein</fullName>
    </recommendedName>
</protein>
<dbReference type="InterPro" id="IPR002900">
    <property type="entry name" value="DUF38/FTH_CAE_spp"/>
</dbReference>
<dbReference type="HOGENOM" id="CLU_030831_2_0_1"/>
<dbReference type="STRING" id="31234.E3MNC6"/>
<evidence type="ECO:0000259" key="2">
    <source>
        <dbReference type="Pfam" id="PF01827"/>
    </source>
</evidence>
<gene>
    <name evidence="4" type="ORF">CRE_04991</name>
</gene>
<feature type="domain" description="DUF38" evidence="2">
    <location>
        <begin position="250"/>
        <end position="379"/>
    </location>
</feature>
<dbReference type="PANTHER" id="PTHR23015">
    <property type="entry name" value="UNCHARACTERIZED C.ELEGANS PROTEIN"/>
    <property type="match status" value="1"/>
</dbReference>
<evidence type="ECO:0000259" key="1">
    <source>
        <dbReference type="Pfam" id="PF00646"/>
    </source>
</evidence>
<feature type="domain" description="F-box" evidence="1">
    <location>
        <begin position="128"/>
        <end position="165"/>
    </location>
</feature>
<dbReference type="InParanoid" id="E3MNC6"/>
<dbReference type="AlphaFoldDB" id="E3MNC6"/>
<dbReference type="FunCoup" id="E3MNC6">
    <property type="interactions" value="2010"/>
</dbReference>
<dbReference type="Pfam" id="PF00646">
    <property type="entry name" value="F-box"/>
    <property type="match status" value="1"/>
</dbReference>
<dbReference type="InterPro" id="IPR040161">
    <property type="entry name" value="FB224"/>
</dbReference>
<reference evidence="4" key="1">
    <citation type="submission" date="2007-07" db="EMBL/GenBank/DDBJ databases">
        <title>PCAP assembly of the Caenorhabditis remanei genome.</title>
        <authorList>
            <consortium name="The Caenorhabditis remanei Sequencing Consortium"/>
            <person name="Wilson R.K."/>
        </authorList>
    </citation>
    <scope>NUCLEOTIDE SEQUENCE [LARGE SCALE GENOMIC DNA]</scope>
    <source>
        <strain evidence="4">PB4641</strain>
    </source>
</reference>
<dbReference type="PANTHER" id="PTHR23015:SF4">
    <property type="entry name" value="DUF38 DOMAIN-CONTAINING PROTEIN-RELATED"/>
    <property type="match status" value="1"/>
</dbReference>
<evidence type="ECO:0000313" key="4">
    <source>
        <dbReference type="EMBL" id="EFP05928.1"/>
    </source>
</evidence>
<dbReference type="GO" id="GO:0045087">
    <property type="term" value="P:innate immune response"/>
    <property type="evidence" value="ECO:0007669"/>
    <property type="project" value="TreeGrafter"/>
</dbReference>
<evidence type="ECO:0000259" key="3">
    <source>
        <dbReference type="Pfam" id="PF17906"/>
    </source>
</evidence>
<dbReference type="Pfam" id="PF17906">
    <property type="entry name" value="HTH_48"/>
    <property type="match status" value="1"/>
</dbReference>
<dbReference type="InterPro" id="IPR001810">
    <property type="entry name" value="F-box_dom"/>
</dbReference>
<dbReference type="Proteomes" id="UP000008281">
    <property type="component" value="Unassembled WGS sequence"/>
</dbReference>
<dbReference type="Pfam" id="PF01827">
    <property type="entry name" value="FTH"/>
    <property type="match status" value="1"/>
</dbReference>
<name>E3MNC6_CAERE</name>
<proteinExistence type="predicted"/>
<keyword evidence="5" id="KW-1185">Reference proteome</keyword>
<dbReference type="CDD" id="cd22150">
    <property type="entry name" value="F-box_CeFBXA-like"/>
    <property type="match status" value="1"/>
</dbReference>
<dbReference type="EMBL" id="DS268459">
    <property type="protein sequence ID" value="EFP05928.1"/>
    <property type="molecule type" value="Genomic_DNA"/>
</dbReference>
<organism evidence="5">
    <name type="scientific">Caenorhabditis remanei</name>
    <name type="common">Caenorhabditis vulgaris</name>
    <dbReference type="NCBI Taxonomy" id="31234"/>
    <lineage>
        <taxon>Eukaryota</taxon>
        <taxon>Metazoa</taxon>
        <taxon>Ecdysozoa</taxon>
        <taxon>Nematoda</taxon>
        <taxon>Chromadorea</taxon>
        <taxon>Rhabditida</taxon>
        <taxon>Rhabditina</taxon>
        <taxon>Rhabditomorpha</taxon>
        <taxon>Rhabditoidea</taxon>
        <taxon>Rhabditidae</taxon>
        <taxon>Peloderinae</taxon>
        <taxon>Caenorhabditis</taxon>
    </lineage>
</organism>
<feature type="domain" description="Mos1 transposase HTH" evidence="3">
    <location>
        <begin position="76"/>
        <end position="120"/>
    </location>
</feature>
<evidence type="ECO:0008006" key="6">
    <source>
        <dbReference type="Google" id="ProtNLM"/>
    </source>
</evidence>
<dbReference type="InterPro" id="IPR041426">
    <property type="entry name" value="Mos1_HTH"/>
</dbReference>
<evidence type="ECO:0000313" key="5">
    <source>
        <dbReference type="Proteomes" id="UP000008281"/>
    </source>
</evidence>